<reference evidence="2" key="1">
    <citation type="journal article" date="2013" name="Genome Announc.">
        <title>Draft genome sequence of the basidiomycetous yeast-like fungus Pseudozyma hubeiensis SY62, which produces an abundant amount of the biosurfactant mannosylerythritol lipids.</title>
        <authorList>
            <person name="Konishi M."/>
            <person name="Hatada Y."/>
            <person name="Horiuchi J."/>
        </authorList>
    </citation>
    <scope>NUCLEOTIDE SEQUENCE [LARGE SCALE GENOMIC DNA]</scope>
    <source>
        <strain evidence="2">SY62</strain>
    </source>
</reference>
<dbReference type="Proteomes" id="UP000014071">
    <property type="component" value="Unassembled WGS sequence"/>
</dbReference>
<name>R9P648_PSEHS</name>
<protein>
    <submittedName>
        <fullName evidence="1">Uncharacterized protein</fullName>
    </submittedName>
</protein>
<evidence type="ECO:0000313" key="1">
    <source>
        <dbReference type="EMBL" id="GAC93590.1"/>
    </source>
</evidence>
<organism evidence="1 2">
    <name type="scientific">Pseudozyma hubeiensis (strain SY62)</name>
    <name type="common">Yeast</name>
    <dbReference type="NCBI Taxonomy" id="1305764"/>
    <lineage>
        <taxon>Eukaryota</taxon>
        <taxon>Fungi</taxon>
        <taxon>Dikarya</taxon>
        <taxon>Basidiomycota</taxon>
        <taxon>Ustilaginomycotina</taxon>
        <taxon>Ustilaginomycetes</taxon>
        <taxon>Ustilaginales</taxon>
        <taxon>Ustilaginaceae</taxon>
        <taxon>Pseudozyma</taxon>
    </lineage>
</organism>
<sequence>MCRARRVKFPRKGEPFLSVRQSTVSGTRDVTTAARHYHYRYYRLECQVEWPRTAVAITRSGTGELQPFSSDCIRPSDLDTGVLRDGSRSHAFSCFSGSNWLIESPLEKFGDADCHKKVRALSSTEM</sequence>
<dbReference type="GeneID" id="24106456"/>
<proteinExistence type="predicted"/>
<dbReference type="RefSeq" id="XP_012187177.1">
    <property type="nucleotide sequence ID" value="XM_012331787.1"/>
</dbReference>
<dbReference type="AlphaFoldDB" id="R9P648"/>
<dbReference type="HOGENOM" id="CLU_1982538_0_0_1"/>
<accession>R9P648</accession>
<evidence type="ECO:0000313" key="2">
    <source>
        <dbReference type="Proteomes" id="UP000014071"/>
    </source>
</evidence>
<dbReference type="EMBL" id="DF238776">
    <property type="protein sequence ID" value="GAC93590.1"/>
    <property type="molecule type" value="Genomic_DNA"/>
</dbReference>
<gene>
    <name evidence="1" type="ORF">PHSY_001155</name>
</gene>
<keyword evidence="2" id="KW-1185">Reference proteome</keyword>